<dbReference type="EMBL" id="JACOPB010000013">
    <property type="protein sequence ID" value="MBC5710855.1"/>
    <property type="molecule type" value="Genomic_DNA"/>
</dbReference>
<accession>A0ABR7HCE6</accession>
<gene>
    <name evidence="1" type="ORF">H8S75_23220</name>
</gene>
<dbReference type="Pfam" id="PF17400">
    <property type="entry name" value="DUF5406"/>
    <property type="match status" value="1"/>
</dbReference>
<keyword evidence="2" id="KW-1185">Reference proteome</keyword>
<dbReference type="Proteomes" id="UP000634672">
    <property type="component" value="Unassembled WGS sequence"/>
</dbReference>
<name>A0ABR7HCE6_9FIRM</name>
<organism evidence="1 2">
    <name type="scientific">Hungatella hominis</name>
    <dbReference type="NCBI Taxonomy" id="2763050"/>
    <lineage>
        <taxon>Bacteria</taxon>
        <taxon>Bacillati</taxon>
        <taxon>Bacillota</taxon>
        <taxon>Clostridia</taxon>
        <taxon>Lachnospirales</taxon>
        <taxon>Lachnospiraceae</taxon>
        <taxon>Hungatella</taxon>
    </lineage>
</organism>
<proteinExistence type="predicted"/>
<sequence length="116" mass="13356">MENYNVSIRNGVHRVRVTLQQWKYKGHIWLNTGGNCYGRSIIDFDFDCVDDDLENDCNLVYEEEDNCFTAILKDDDGNECVVEGEADDFNDMIVAVEIIAYLSEEEYERGGSKPQN</sequence>
<dbReference type="RefSeq" id="WP_187023579.1">
    <property type="nucleotide sequence ID" value="NZ_JACOPB010000013.1"/>
</dbReference>
<comment type="caution">
    <text evidence="1">The sequence shown here is derived from an EMBL/GenBank/DDBJ whole genome shotgun (WGS) entry which is preliminary data.</text>
</comment>
<dbReference type="InterPro" id="IPR035387">
    <property type="entry name" value="DUF5406"/>
</dbReference>
<evidence type="ECO:0000313" key="2">
    <source>
        <dbReference type="Proteomes" id="UP000634672"/>
    </source>
</evidence>
<evidence type="ECO:0000313" key="1">
    <source>
        <dbReference type="EMBL" id="MBC5710855.1"/>
    </source>
</evidence>
<reference evidence="1 2" key="1">
    <citation type="submission" date="2020-08" db="EMBL/GenBank/DDBJ databases">
        <title>Genome public.</title>
        <authorList>
            <person name="Liu C."/>
            <person name="Sun Q."/>
        </authorList>
    </citation>
    <scope>NUCLEOTIDE SEQUENCE [LARGE SCALE GENOMIC DNA]</scope>
    <source>
        <strain evidence="1 2">NSJ-66</strain>
    </source>
</reference>
<protein>
    <submittedName>
        <fullName evidence="1">DUF5406 family protein</fullName>
    </submittedName>
</protein>